<dbReference type="VEuPathDB" id="TriTrypDB:TcYC6_0023330"/>
<dbReference type="VEuPathDB" id="TriTrypDB:C3747_49g282"/>
<comment type="caution">
    <text evidence="2">The sequence shown here is derived from an EMBL/GenBank/DDBJ whole genome shotgun (WGS) entry which is preliminary data.</text>
</comment>
<dbReference type="VEuPathDB" id="TriTrypDB:C4B63_210g37"/>
<reference evidence="2 3" key="1">
    <citation type="journal article" date="2018" name="Microb. Genom.">
        <title>Expanding an expanded genome: long-read sequencing of Trypanosoma cruzi.</title>
        <authorList>
            <person name="Berna L."/>
            <person name="Rodriguez M."/>
            <person name="Chiribao M.L."/>
            <person name="Parodi-Talice A."/>
            <person name="Pita S."/>
            <person name="Rijo G."/>
            <person name="Alvarez-Valin F."/>
            <person name="Robello C."/>
        </authorList>
    </citation>
    <scope>NUCLEOTIDE SEQUENCE [LARGE SCALE GENOMIC DNA]</scope>
    <source>
        <strain evidence="2 3">Dm28c</strain>
    </source>
</reference>
<dbReference type="Proteomes" id="UP000246121">
    <property type="component" value="Unassembled WGS sequence"/>
</dbReference>
<name>A0A2V2UKQ1_TRYCR</name>
<accession>A0A2V2UKQ1</accession>
<evidence type="ECO:0000313" key="2">
    <source>
        <dbReference type="EMBL" id="PWU84651.1"/>
    </source>
</evidence>
<feature type="region of interest" description="Disordered" evidence="1">
    <location>
        <begin position="1"/>
        <end position="26"/>
    </location>
</feature>
<protein>
    <submittedName>
        <fullName evidence="2">Tbingi protein</fullName>
    </submittedName>
</protein>
<gene>
    <name evidence="2" type="ORF">C4B63_210g37</name>
</gene>
<dbReference type="VEuPathDB" id="TriTrypDB:TcCL_NonESM05905"/>
<sequence length="215" mass="23122">MRETETSPTLKPRLWPGGVQHHGTGRNCRGGGVSILVREGPQAVAGPAPVARIELAQATIRPAAGSNMMASSACLPPSSAKSTTAEELDVQLCADGPQLMDADVEAHTEAWNRNIPSDSSGDTIARRCTVNALQAANSGERTRYTERQGSTRHRPFEGLCRHPLAEQLSLGSDHYTILLLVPIGDDDTPTVVLGPNRKLLAWKKADWNKPSEVFI</sequence>
<proteinExistence type="predicted"/>
<dbReference type="VEuPathDB" id="TriTrypDB:TcBrA4_0041100"/>
<evidence type="ECO:0000313" key="3">
    <source>
        <dbReference type="Proteomes" id="UP000246121"/>
    </source>
</evidence>
<dbReference type="AlphaFoldDB" id="A0A2V2UKQ1"/>
<organism evidence="2 3">
    <name type="scientific">Trypanosoma cruzi</name>
    <dbReference type="NCBI Taxonomy" id="5693"/>
    <lineage>
        <taxon>Eukaryota</taxon>
        <taxon>Discoba</taxon>
        <taxon>Euglenozoa</taxon>
        <taxon>Kinetoplastea</taxon>
        <taxon>Metakinetoplastina</taxon>
        <taxon>Trypanosomatida</taxon>
        <taxon>Trypanosomatidae</taxon>
        <taxon>Trypanosoma</taxon>
        <taxon>Schizotrypanum</taxon>
    </lineage>
</organism>
<dbReference type="VEuPathDB" id="TriTrypDB:TcG_12366"/>
<dbReference type="EMBL" id="PRFA01000210">
    <property type="protein sequence ID" value="PWU84651.1"/>
    <property type="molecule type" value="Genomic_DNA"/>
</dbReference>
<evidence type="ECO:0000256" key="1">
    <source>
        <dbReference type="SAM" id="MobiDB-lite"/>
    </source>
</evidence>